<feature type="compositionally biased region" description="Polar residues" evidence="1">
    <location>
        <begin position="156"/>
        <end position="193"/>
    </location>
</feature>
<dbReference type="Proteomes" id="UP001241110">
    <property type="component" value="Unassembled WGS sequence"/>
</dbReference>
<evidence type="ECO:0000256" key="1">
    <source>
        <dbReference type="SAM" id="MobiDB-lite"/>
    </source>
</evidence>
<evidence type="ECO:0000313" key="3">
    <source>
        <dbReference type="Proteomes" id="UP001241110"/>
    </source>
</evidence>
<sequence>MAISFGRKSSGPGPGDKTVSRSFKRNADGSVDVEVSERTSQRPKASYNSAGGKSKAPVKKSIGFGSGSQKSKNTGSASKKVQPGKTTEVKRVFKFEKLPSEPVQGERISTGKKMPLQDKSELVNSGKNKVGKMSASEVARRQVAGEGSTYDIMKKGQSQGRGSAYSVSGKNIDQDSSIEPAESNINKGRTTQGRVRDKYGKKR</sequence>
<feature type="compositionally biased region" description="Polar residues" evidence="1">
    <location>
        <begin position="42"/>
        <end position="51"/>
    </location>
</feature>
<feature type="compositionally biased region" description="Basic and acidic residues" evidence="1">
    <location>
        <begin position="194"/>
        <end position="203"/>
    </location>
</feature>
<reference evidence="2" key="1">
    <citation type="submission" date="2023-05" db="EMBL/GenBank/DDBJ databases">
        <authorList>
            <person name="Zhang X."/>
        </authorList>
    </citation>
    <scope>NUCLEOTIDE SEQUENCE</scope>
    <source>
        <strain evidence="2">YF14B1</strain>
    </source>
</reference>
<protein>
    <submittedName>
        <fullName evidence="2">Uncharacterized protein</fullName>
    </submittedName>
</protein>
<comment type="caution">
    <text evidence="2">The sequence shown here is derived from an EMBL/GenBank/DDBJ whole genome shotgun (WGS) entry which is preliminary data.</text>
</comment>
<organism evidence="2 3">
    <name type="scientific">Xanthocytophaga flava</name>
    <dbReference type="NCBI Taxonomy" id="3048013"/>
    <lineage>
        <taxon>Bacteria</taxon>
        <taxon>Pseudomonadati</taxon>
        <taxon>Bacteroidota</taxon>
        <taxon>Cytophagia</taxon>
        <taxon>Cytophagales</taxon>
        <taxon>Rhodocytophagaceae</taxon>
        <taxon>Xanthocytophaga</taxon>
    </lineage>
</organism>
<name>A0AAE3QQH6_9BACT</name>
<dbReference type="RefSeq" id="WP_313983422.1">
    <property type="nucleotide sequence ID" value="NZ_JASJOS010000011.1"/>
</dbReference>
<evidence type="ECO:0000313" key="2">
    <source>
        <dbReference type="EMBL" id="MDJ1483495.1"/>
    </source>
</evidence>
<feature type="compositionally biased region" description="Basic and acidic residues" evidence="1">
    <location>
        <begin position="87"/>
        <end position="99"/>
    </location>
</feature>
<accession>A0AAE3QQH6</accession>
<proteinExistence type="predicted"/>
<dbReference type="EMBL" id="JASJOS010000011">
    <property type="protein sequence ID" value="MDJ1483495.1"/>
    <property type="molecule type" value="Genomic_DNA"/>
</dbReference>
<gene>
    <name evidence="2" type="ORF">QNI16_23555</name>
</gene>
<dbReference type="AlphaFoldDB" id="A0AAE3QQH6"/>
<feature type="compositionally biased region" description="Polar residues" evidence="1">
    <location>
        <begin position="67"/>
        <end position="79"/>
    </location>
</feature>
<feature type="region of interest" description="Disordered" evidence="1">
    <location>
        <begin position="1"/>
        <end position="203"/>
    </location>
</feature>